<organism evidence="1 2">
    <name type="scientific">Bacteroides reticulotermitis</name>
    <dbReference type="NCBI Taxonomy" id="1133319"/>
    <lineage>
        <taxon>Bacteria</taxon>
        <taxon>Pseudomonadati</taxon>
        <taxon>Bacteroidota</taxon>
        <taxon>Bacteroidia</taxon>
        <taxon>Bacteroidales</taxon>
        <taxon>Bacteroidaceae</taxon>
        <taxon>Bacteroides</taxon>
    </lineage>
</organism>
<reference evidence="1" key="1">
    <citation type="submission" date="2020-08" db="EMBL/GenBank/DDBJ databases">
        <title>Genomic Encyclopedia of Type Strains, Phase IV (KMG-IV): sequencing the most valuable type-strain genomes for metagenomic binning, comparative biology and taxonomic classification.</title>
        <authorList>
            <person name="Goeker M."/>
        </authorList>
    </citation>
    <scope>NUCLEOTIDE SEQUENCE [LARGE SCALE GENOMIC DNA]</scope>
    <source>
        <strain evidence="1">DSM 105720</strain>
    </source>
</reference>
<sequence>MEEEKKPLYWYCPICQKEQEVIQLIGTYVQCSKCKGKFVIYLQEIPKPQILNSKNEKSDE</sequence>
<name>A0A840CRX8_9BACE</name>
<gene>
    <name evidence="1" type="ORF">GGR06_000532</name>
</gene>
<dbReference type="AlphaFoldDB" id="A0A840CRX8"/>
<comment type="caution">
    <text evidence="1">The sequence shown here is derived from an EMBL/GenBank/DDBJ whole genome shotgun (WGS) entry which is preliminary data.</text>
</comment>
<dbReference type="Proteomes" id="UP000560658">
    <property type="component" value="Unassembled WGS sequence"/>
</dbReference>
<evidence type="ECO:0000313" key="2">
    <source>
        <dbReference type="Proteomes" id="UP000560658"/>
    </source>
</evidence>
<accession>A0A840CRX8</accession>
<protein>
    <submittedName>
        <fullName evidence="1">Nucleic acid-binding Zn ribbon protein</fullName>
    </submittedName>
</protein>
<dbReference type="EMBL" id="JACIER010000002">
    <property type="protein sequence ID" value="MBB4042767.1"/>
    <property type="molecule type" value="Genomic_DNA"/>
</dbReference>
<proteinExistence type="predicted"/>
<evidence type="ECO:0000313" key="1">
    <source>
        <dbReference type="EMBL" id="MBB4042767.1"/>
    </source>
</evidence>
<keyword evidence="2" id="KW-1185">Reference proteome</keyword>
<dbReference type="RefSeq" id="WP_044164257.1">
    <property type="nucleotide sequence ID" value="NZ_JACIER010000002.1"/>
</dbReference>